<dbReference type="EMBL" id="JARJLG010000011">
    <property type="protein sequence ID" value="KAJ7776891.1"/>
    <property type="molecule type" value="Genomic_DNA"/>
</dbReference>
<sequence>MQSSARPASSSLPVSGPFRICTGSSQIACTGDVSRALIYLDPPSLLNDIQAFVQEERERPFLKALFTQDSVIPGIEEFYRRINALANAFQISALLNIQRMLSNHEKAPIHDAQSLNARLNAVEQNQLHLWRTVEATEWPRTRSCAEELGASAGRGPHSFAQLRCQCNVNCNVYCPYCLTVFGNASFGYPVASNCTNCGIWVSQHWGRTPVQVVTAPPPVRPTQPRQCIYLRPQKNDQYYCFTNLSPHPVKYNGKKYATSEHLFQAFKYMDNHPDIAEMIRTVSKSLAQAYRYSKAHSAHRHPDWDIMRVSKMEIVLRHKFSQNDDLKLKLLGTGGAELINDEDKRFWGVGKDGQGRNEFGKVLERVRSGLRGLR</sequence>
<dbReference type="InterPro" id="IPR012816">
    <property type="entry name" value="NADAR"/>
</dbReference>
<evidence type="ECO:0000259" key="1">
    <source>
        <dbReference type="Pfam" id="PF08719"/>
    </source>
</evidence>
<organism evidence="2 3">
    <name type="scientific">Mycena maculata</name>
    <dbReference type="NCBI Taxonomy" id="230809"/>
    <lineage>
        <taxon>Eukaryota</taxon>
        <taxon>Fungi</taxon>
        <taxon>Dikarya</taxon>
        <taxon>Basidiomycota</taxon>
        <taxon>Agaricomycotina</taxon>
        <taxon>Agaricomycetes</taxon>
        <taxon>Agaricomycetidae</taxon>
        <taxon>Agaricales</taxon>
        <taxon>Marasmiineae</taxon>
        <taxon>Mycenaceae</taxon>
        <taxon>Mycena</taxon>
    </lineage>
</organism>
<dbReference type="InterPro" id="IPR037238">
    <property type="entry name" value="YbiA-like_sf"/>
</dbReference>
<dbReference type="NCBIfam" id="TIGR02464">
    <property type="entry name" value="ribofla_fusion"/>
    <property type="match status" value="1"/>
</dbReference>
<dbReference type="CDD" id="cd15457">
    <property type="entry name" value="NADAR"/>
    <property type="match status" value="1"/>
</dbReference>
<evidence type="ECO:0000313" key="3">
    <source>
        <dbReference type="Proteomes" id="UP001215280"/>
    </source>
</evidence>
<dbReference type="AlphaFoldDB" id="A0AAD7K2J2"/>
<accession>A0AAD7K2J2</accession>
<protein>
    <recommendedName>
        <fullName evidence="1">NADAR domain-containing protein</fullName>
    </recommendedName>
</protein>
<reference evidence="2" key="1">
    <citation type="submission" date="2023-03" db="EMBL/GenBank/DDBJ databases">
        <title>Massive genome expansion in bonnet fungi (Mycena s.s.) driven by repeated elements and novel gene families across ecological guilds.</title>
        <authorList>
            <consortium name="Lawrence Berkeley National Laboratory"/>
            <person name="Harder C.B."/>
            <person name="Miyauchi S."/>
            <person name="Viragh M."/>
            <person name="Kuo A."/>
            <person name="Thoen E."/>
            <person name="Andreopoulos B."/>
            <person name="Lu D."/>
            <person name="Skrede I."/>
            <person name="Drula E."/>
            <person name="Henrissat B."/>
            <person name="Morin E."/>
            <person name="Kohler A."/>
            <person name="Barry K."/>
            <person name="LaButti K."/>
            <person name="Morin E."/>
            <person name="Salamov A."/>
            <person name="Lipzen A."/>
            <person name="Mereny Z."/>
            <person name="Hegedus B."/>
            <person name="Baldrian P."/>
            <person name="Stursova M."/>
            <person name="Weitz H."/>
            <person name="Taylor A."/>
            <person name="Grigoriev I.V."/>
            <person name="Nagy L.G."/>
            <person name="Martin F."/>
            <person name="Kauserud H."/>
        </authorList>
    </citation>
    <scope>NUCLEOTIDE SEQUENCE</scope>
    <source>
        <strain evidence="2">CBHHK188m</strain>
    </source>
</reference>
<dbReference type="Gene3D" id="1.10.357.40">
    <property type="entry name" value="YbiA-like"/>
    <property type="match status" value="1"/>
</dbReference>
<feature type="domain" description="NADAR" evidence="1">
    <location>
        <begin position="234"/>
        <end position="371"/>
    </location>
</feature>
<keyword evidence="3" id="KW-1185">Reference proteome</keyword>
<comment type="caution">
    <text evidence="2">The sequence shown here is derived from an EMBL/GenBank/DDBJ whole genome shotgun (WGS) entry which is preliminary data.</text>
</comment>
<dbReference type="Pfam" id="PF08719">
    <property type="entry name" value="NADAR"/>
    <property type="match status" value="1"/>
</dbReference>
<proteinExistence type="predicted"/>
<dbReference type="SUPFAM" id="SSF143990">
    <property type="entry name" value="YbiA-like"/>
    <property type="match status" value="1"/>
</dbReference>
<evidence type="ECO:0000313" key="2">
    <source>
        <dbReference type="EMBL" id="KAJ7776891.1"/>
    </source>
</evidence>
<name>A0AAD7K2J2_9AGAR</name>
<gene>
    <name evidence="2" type="ORF">DFH07DRAFT_798105</name>
</gene>
<dbReference type="Proteomes" id="UP001215280">
    <property type="component" value="Unassembled WGS sequence"/>
</dbReference>